<feature type="transmembrane region" description="Helical" evidence="9">
    <location>
        <begin position="117"/>
        <end position="139"/>
    </location>
</feature>
<evidence type="ECO:0000256" key="3">
    <source>
        <dbReference type="ARBA" id="ARBA00022553"/>
    </source>
</evidence>
<evidence type="ECO:0000256" key="2">
    <source>
        <dbReference type="ARBA" id="ARBA00012438"/>
    </source>
</evidence>
<dbReference type="Gene3D" id="1.20.5.1930">
    <property type="match status" value="1"/>
</dbReference>
<dbReference type="SMART" id="SM00387">
    <property type="entry name" value="HATPase_c"/>
    <property type="match status" value="1"/>
</dbReference>
<dbReference type="PANTHER" id="PTHR24421:SF10">
    <property type="entry name" value="NITRATE_NITRITE SENSOR PROTEIN NARQ"/>
    <property type="match status" value="1"/>
</dbReference>
<keyword evidence="12" id="KW-1185">Reference proteome</keyword>
<evidence type="ECO:0000256" key="1">
    <source>
        <dbReference type="ARBA" id="ARBA00000085"/>
    </source>
</evidence>
<sequence>MVIFAVTQYVMLLDEDEDVHPEGMALAGVAVAMALPLGWARRRPAPVLVVMLGEVAAALAAGASAEQIWPVFLAADILVGLIAVTRTHRAGVTAAGVTLAVQEAAWHLDLWRNGYRALAPGFLALTILLAAFVVLAWLAGAAIRQRREYGQALRAHAAAQAVTAERLRISRELHDMVAHSIGVIAIQAGAGRRVIDAHPAQARDVLDAIETTSRETLKGLRSMVGVLRRSEAPDPRVGLASLDRLMATTTAAGVHVDLRWQGERRPLPAPVDQSAFRIVQEAVTNVVRHADTPHCHVSIDYGGEELRIEVIDDGRGTTTAEGNGFGIPGMRERVALLNGHFMAGPRPEGGFRVAARLPIPAGAP</sequence>
<dbReference type="Pfam" id="PF23539">
    <property type="entry name" value="DUF7134"/>
    <property type="match status" value="1"/>
</dbReference>
<evidence type="ECO:0000313" key="11">
    <source>
        <dbReference type="EMBL" id="GAA2682317.1"/>
    </source>
</evidence>
<comment type="caution">
    <text evidence="11">The sequence shown here is derived from an EMBL/GenBank/DDBJ whole genome shotgun (WGS) entry which is preliminary data.</text>
</comment>
<dbReference type="Proteomes" id="UP001501666">
    <property type="component" value="Unassembled WGS sequence"/>
</dbReference>
<evidence type="ECO:0000256" key="4">
    <source>
        <dbReference type="ARBA" id="ARBA00022679"/>
    </source>
</evidence>
<dbReference type="EC" id="2.7.13.3" evidence="2"/>
<evidence type="ECO:0000256" key="7">
    <source>
        <dbReference type="ARBA" id="ARBA00022840"/>
    </source>
</evidence>
<proteinExistence type="predicted"/>
<dbReference type="InterPro" id="IPR003594">
    <property type="entry name" value="HATPase_dom"/>
</dbReference>
<dbReference type="Gene3D" id="3.30.565.10">
    <property type="entry name" value="Histidine kinase-like ATPase, C-terminal domain"/>
    <property type="match status" value="1"/>
</dbReference>
<keyword evidence="9" id="KW-0812">Transmembrane</keyword>
<accession>A0ABN3SPZ3</accession>
<feature type="transmembrane region" description="Helical" evidence="9">
    <location>
        <begin position="23"/>
        <end position="40"/>
    </location>
</feature>
<evidence type="ECO:0000313" key="12">
    <source>
        <dbReference type="Proteomes" id="UP001501666"/>
    </source>
</evidence>
<dbReference type="InterPro" id="IPR050482">
    <property type="entry name" value="Sensor_HK_TwoCompSys"/>
</dbReference>
<keyword evidence="6 11" id="KW-0418">Kinase</keyword>
<keyword evidence="3" id="KW-0597">Phosphoprotein</keyword>
<keyword evidence="8" id="KW-0902">Two-component regulatory system</keyword>
<dbReference type="PANTHER" id="PTHR24421">
    <property type="entry name" value="NITRATE/NITRITE SENSOR PROTEIN NARX-RELATED"/>
    <property type="match status" value="1"/>
</dbReference>
<gene>
    <name evidence="11" type="ORF">GCM10010412_067540</name>
</gene>
<evidence type="ECO:0000256" key="9">
    <source>
        <dbReference type="SAM" id="Phobius"/>
    </source>
</evidence>
<feature type="domain" description="Histidine kinase/HSP90-like ATPase" evidence="10">
    <location>
        <begin position="271"/>
        <end position="361"/>
    </location>
</feature>
<dbReference type="InterPro" id="IPR011712">
    <property type="entry name" value="Sig_transdc_His_kin_sub3_dim/P"/>
</dbReference>
<evidence type="ECO:0000259" key="10">
    <source>
        <dbReference type="SMART" id="SM00387"/>
    </source>
</evidence>
<dbReference type="InterPro" id="IPR036890">
    <property type="entry name" value="HATPase_C_sf"/>
</dbReference>
<reference evidence="11 12" key="1">
    <citation type="journal article" date="2019" name="Int. J. Syst. Evol. Microbiol.">
        <title>The Global Catalogue of Microorganisms (GCM) 10K type strain sequencing project: providing services to taxonomists for standard genome sequencing and annotation.</title>
        <authorList>
            <consortium name="The Broad Institute Genomics Platform"/>
            <consortium name="The Broad Institute Genome Sequencing Center for Infectious Disease"/>
            <person name="Wu L."/>
            <person name="Ma J."/>
        </authorList>
    </citation>
    <scope>NUCLEOTIDE SEQUENCE [LARGE SCALE GENOMIC DNA]</scope>
    <source>
        <strain evidence="11 12">JCM 6835</strain>
    </source>
</reference>
<evidence type="ECO:0000256" key="6">
    <source>
        <dbReference type="ARBA" id="ARBA00022777"/>
    </source>
</evidence>
<keyword evidence="4" id="KW-0808">Transferase</keyword>
<dbReference type="CDD" id="cd16917">
    <property type="entry name" value="HATPase_UhpB-NarQ-NarX-like"/>
    <property type="match status" value="1"/>
</dbReference>
<name>A0ABN3SPZ3_9ACTN</name>
<keyword evidence="7" id="KW-0067">ATP-binding</keyword>
<dbReference type="EMBL" id="BAAATE010000022">
    <property type="protein sequence ID" value="GAA2682317.1"/>
    <property type="molecule type" value="Genomic_DNA"/>
</dbReference>
<protein>
    <recommendedName>
        <fullName evidence="2">histidine kinase</fullName>
        <ecNumber evidence="2">2.7.13.3</ecNumber>
    </recommendedName>
</protein>
<organism evidence="11 12">
    <name type="scientific">Nonomuraea recticatena</name>
    <dbReference type="NCBI Taxonomy" id="46178"/>
    <lineage>
        <taxon>Bacteria</taxon>
        <taxon>Bacillati</taxon>
        <taxon>Actinomycetota</taxon>
        <taxon>Actinomycetes</taxon>
        <taxon>Streptosporangiales</taxon>
        <taxon>Streptosporangiaceae</taxon>
        <taxon>Nonomuraea</taxon>
    </lineage>
</organism>
<dbReference type="Pfam" id="PF07730">
    <property type="entry name" value="HisKA_3"/>
    <property type="match status" value="1"/>
</dbReference>
<keyword evidence="5" id="KW-0547">Nucleotide-binding</keyword>
<evidence type="ECO:0000256" key="5">
    <source>
        <dbReference type="ARBA" id="ARBA00022741"/>
    </source>
</evidence>
<keyword evidence="9" id="KW-0472">Membrane</keyword>
<dbReference type="SUPFAM" id="SSF55874">
    <property type="entry name" value="ATPase domain of HSP90 chaperone/DNA topoisomerase II/histidine kinase"/>
    <property type="match status" value="1"/>
</dbReference>
<comment type="catalytic activity">
    <reaction evidence="1">
        <text>ATP + protein L-histidine = ADP + protein N-phospho-L-histidine.</text>
        <dbReference type="EC" id="2.7.13.3"/>
    </reaction>
</comment>
<dbReference type="GO" id="GO:0016301">
    <property type="term" value="F:kinase activity"/>
    <property type="evidence" value="ECO:0007669"/>
    <property type="project" value="UniProtKB-KW"/>
</dbReference>
<dbReference type="Pfam" id="PF02518">
    <property type="entry name" value="HATPase_c"/>
    <property type="match status" value="1"/>
</dbReference>
<keyword evidence="9" id="KW-1133">Transmembrane helix</keyword>
<evidence type="ECO:0000256" key="8">
    <source>
        <dbReference type="ARBA" id="ARBA00023012"/>
    </source>
</evidence>
<dbReference type="InterPro" id="IPR055558">
    <property type="entry name" value="DUF7134"/>
</dbReference>
<feature type="transmembrane region" description="Helical" evidence="9">
    <location>
        <begin position="47"/>
        <end position="65"/>
    </location>
</feature>